<dbReference type="EMBL" id="JANPWB010000005">
    <property type="protein sequence ID" value="KAJ1190490.1"/>
    <property type="molecule type" value="Genomic_DNA"/>
</dbReference>
<feature type="region of interest" description="Disordered" evidence="1">
    <location>
        <begin position="26"/>
        <end position="93"/>
    </location>
</feature>
<feature type="region of interest" description="Disordered" evidence="1">
    <location>
        <begin position="1"/>
        <end position="20"/>
    </location>
</feature>
<gene>
    <name evidence="2" type="ORF">NDU88_007228</name>
</gene>
<comment type="caution">
    <text evidence="2">The sequence shown here is derived from an EMBL/GenBank/DDBJ whole genome shotgun (WGS) entry which is preliminary data.</text>
</comment>
<proteinExistence type="predicted"/>
<reference evidence="2" key="1">
    <citation type="journal article" date="2022" name="bioRxiv">
        <title>Sequencing and chromosome-scale assembly of the giantPleurodeles waltlgenome.</title>
        <authorList>
            <person name="Brown T."/>
            <person name="Elewa A."/>
            <person name="Iarovenko S."/>
            <person name="Subramanian E."/>
            <person name="Araus A.J."/>
            <person name="Petzold A."/>
            <person name="Susuki M."/>
            <person name="Suzuki K.-i.T."/>
            <person name="Hayashi T."/>
            <person name="Toyoda A."/>
            <person name="Oliveira C."/>
            <person name="Osipova E."/>
            <person name="Leigh N.D."/>
            <person name="Simon A."/>
            <person name="Yun M.H."/>
        </authorList>
    </citation>
    <scope>NUCLEOTIDE SEQUENCE</scope>
    <source>
        <strain evidence="2">20211129_DDA</strain>
        <tissue evidence="2">Liver</tissue>
    </source>
</reference>
<organism evidence="2 3">
    <name type="scientific">Pleurodeles waltl</name>
    <name type="common">Iberian ribbed newt</name>
    <dbReference type="NCBI Taxonomy" id="8319"/>
    <lineage>
        <taxon>Eukaryota</taxon>
        <taxon>Metazoa</taxon>
        <taxon>Chordata</taxon>
        <taxon>Craniata</taxon>
        <taxon>Vertebrata</taxon>
        <taxon>Euteleostomi</taxon>
        <taxon>Amphibia</taxon>
        <taxon>Batrachia</taxon>
        <taxon>Caudata</taxon>
        <taxon>Salamandroidea</taxon>
        <taxon>Salamandridae</taxon>
        <taxon>Pleurodelinae</taxon>
        <taxon>Pleurodeles</taxon>
    </lineage>
</organism>
<accession>A0AAV7UNA7</accession>
<dbReference type="Proteomes" id="UP001066276">
    <property type="component" value="Chromosome 3_1"/>
</dbReference>
<sequence>MQEAGANRRGSGATGEKLIPHRAEVGHSGAWGGSELGHGAAERRVGEGMKDRRQPKEKKANCRSATATRKMSVMKGKQEDQEELCESDGCPGGHGRPECRLTWKDLVLNKLKPK</sequence>
<evidence type="ECO:0000313" key="3">
    <source>
        <dbReference type="Proteomes" id="UP001066276"/>
    </source>
</evidence>
<evidence type="ECO:0000256" key="1">
    <source>
        <dbReference type="SAM" id="MobiDB-lite"/>
    </source>
</evidence>
<name>A0AAV7UNA7_PLEWA</name>
<evidence type="ECO:0000313" key="2">
    <source>
        <dbReference type="EMBL" id="KAJ1190490.1"/>
    </source>
</evidence>
<feature type="compositionally biased region" description="Basic and acidic residues" evidence="1">
    <location>
        <begin position="40"/>
        <end position="60"/>
    </location>
</feature>
<dbReference type="AlphaFoldDB" id="A0AAV7UNA7"/>
<protein>
    <submittedName>
        <fullName evidence="2">Uncharacterized protein</fullName>
    </submittedName>
</protein>
<keyword evidence="3" id="KW-1185">Reference proteome</keyword>